<evidence type="ECO:0000256" key="1">
    <source>
        <dbReference type="ARBA" id="ARBA00022795"/>
    </source>
</evidence>
<evidence type="ECO:0000313" key="2">
    <source>
        <dbReference type="EMBL" id="GAF67637.1"/>
    </source>
</evidence>
<reference evidence="2" key="1">
    <citation type="journal article" date="2014" name="Front. Microbiol.">
        <title>High frequency of phylogenetically diverse reductive dehalogenase-homologous genes in deep subseafloor sedimentary metagenomes.</title>
        <authorList>
            <person name="Kawai M."/>
            <person name="Futagami T."/>
            <person name="Toyoda A."/>
            <person name="Takaki Y."/>
            <person name="Nishi S."/>
            <person name="Hori S."/>
            <person name="Arai W."/>
            <person name="Tsubouchi T."/>
            <person name="Morono Y."/>
            <person name="Uchiyama I."/>
            <person name="Ito T."/>
            <person name="Fujiyama A."/>
            <person name="Inagaki F."/>
            <person name="Takami H."/>
        </authorList>
    </citation>
    <scope>NUCLEOTIDE SEQUENCE</scope>
    <source>
        <strain evidence="2">Expedition CK06-06</strain>
    </source>
</reference>
<dbReference type="InterPro" id="IPR005648">
    <property type="entry name" value="FlgD"/>
</dbReference>
<dbReference type="Pfam" id="PF03963">
    <property type="entry name" value="FlgD"/>
    <property type="match status" value="1"/>
</dbReference>
<gene>
    <name evidence="2" type="ORF">S01H1_14598</name>
</gene>
<sequence>MEIAAASSSTWNADSGLFMKLLIAQLQNQNPMDPMSNSEMITQMSQLTAVDGIRQLNDNFADILELYKLTSGTGLLGKQVEYEHEGGTFSGLVEAVSTRDSTLKLTVNGIEVPLSKVSKIL</sequence>
<accession>X0RV68</accession>
<dbReference type="AlphaFoldDB" id="X0RV68"/>
<comment type="caution">
    <text evidence="2">The sequence shown here is derived from an EMBL/GenBank/DDBJ whole genome shotgun (WGS) entry which is preliminary data.</text>
</comment>
<keyword evidence="1" id="KW-1005">Bacterial flagellum biogenesis</keyword>
<proteinExistence type="predicted"/>
<dbReference type="EMBL" id="BARS01007600">
    <property type="protein sequence ID" value="GAF67637.1"/>
    <property type="molecule type" value="Genomic_DNA"/>
</dbReference>
<dbReference type="GO" id="GO:0044781">
    <property type="term" value="P:bacterial-type flagellum organization"/>
    <property type="evidence" value="ECO:0007669"/>
    <property type="project" value="UniProtKB-KW"/>
</dbReference>
<name>X0RV68_9ZZZZ</name>
<organism evidence="2">
    <name type="scientific">marine sediment metagenome</name>
    <dbReference type="NCBI Taxonomy" id="412755"/>
    <lineage>
        <taxon>unclassified sequences</taxon>
        <taxon>metagenomes</taxon>
        <taxon>ecological metagenomes</taxon>
    </lineage>
</organism>
<evidence type="ECO:0008006" key="3">
    <source>
        <dbReference type="Google" id="ProtNLM"/>
    </source>
</evidence>
<protein>
    <recommendedName>
        <fullName evidence="3">FlgD Tudor-like domain-containing protein</fullName>
    </recommendedName>
</protein>